<dbReference type="EMBL" id="MU128971">
    <property type="protein sequence ID" value="KAF9513520.1"/>
    <property type="molecule type" value="Genomic_DNA"/>
</dbReference>
<dbReference type="InterPro" id="IPR040521">
    <property type="entry name" value="KDZ"/>
</dbReference>
<name>A0A9P6DX55_9AGAM</name>
<evidence type="ECO:0000256" key="1">
    <source>
        <dbReference type="SAM" id="MobiDB-lite"/>
    </source>
</evidence>
<organism evidence="2 3">
    <name type="scientific">Hydnum rufescens UP504</name>
    <dbReference type="NCBI Taxonomy" id="1448309"/>
    <lineage>
        <taxon>Eukaryota</taxon>
        <taxon>Fungi</taxon>
        <taxon>Dikarya</taxon>
        <taxon>Basidiomycota</taxon>
        <taxon>Agaricomycotina</taxon>
        <taxon>Agaricomycetes</taxon>
        <taxon>Cantharellales</taxon>
        <taxon>Hydnaceae</taxon>
        <taxon>Hydnum</taxon>
    </lineage>
</organism>
<gene>
    <name evidence="2" type="ORF">BS47DRAFT_1362379</name>
</gene>
<dbReference type="OrthoDB" id="2804062at2759"/>
<keyword evidence="3" id="KW-1185">Reference proteome</keyword>
<protein>
    <recommendedName>
        <fullName evidence="4">CxC2-like cysteine cluster KDZ transposase-associated domain-containing protein</fullName>
    </recommendedName>
</protein>
<feature type="region of interest" description="Disordered" evidence="1">
    <location>
        <begin position="762"/>
        <end position="790"/>
    </location>
</feature>
<evidence type="ECO:0008006" key="4">
    <source>
        <dbReference type="Google" id="ProtNLM"/>
    </source>
</evidence>
<evidence type="ECO:0000313" key="3">
    <source>
        <dbReference type="Proteomes" id="UP000886523"/>
    </source>
</evidence>
<evidence type="ECO:0000313" key="2">
    <source>
        <dbReference type="EMBL" id="KAF9513520.1"/>
    </source>
</evidence>
<dbReference type="Pfam" id="PF18758">
    <property type="entry name" value="KDZ"/>
    <property type="match status" value="1"/>
</dbReference>
<comment type="caution">
    <text evidence="2">The sequence shown here is derived from an EMBL/GenBank/DDBJ whole genome shotgun (WGS) entry which is preliminary data.</text>
</comment>
<dbReference type="AlphaFoldDB" id="A0A9P6DX55"/>
<reference evidence="2" key="1">
    <citation type="journal article" date="2020" name="Nat. Commun.">
        <title>Large-scale genome sequencing of mycorrhizal fungi provides insights into the early evolution of symbiotic traits.</title>
        <authorList>
            <person name="Miyauchi S."/>
            <person name="Kiss E."/>
            <person name="Kuo A."/>
            <person name="Drula E."/>
            <person name="Kohler A."/>
            <person name="Sanchez-Garcia M."/>
            <person name="Morin E."/>
            <person name="Andreopoulos B."/>
            <person name="Barry K.W."/>
            <person name="Bonito G."/>
            <person name="Buee M."/>
            <person name="Carver A."/>
            <person name="Chen C."/>
            <person name="Cichocki N."/>
            <person name="Clum A."/>
            <person name="Culley D."/>
            <person name="Crous P.W."/>
            <person name="Fauchery L."/>
            <person name="Girlanda M."/>
            <person name="Hayes R.D."/>
            <person name="Keri Z."/>
            <person name="LaButti K."/>
            <person name="Lipzen A."/>
            <person name="Lombard V."/>
            <person name="Magnuson J."/>
            <person name="Maillard F."/>
            <person name="Murat C."/>
            <person name="Nolan M."/>
            <person name="Ohm R.A."/>
            <person name="Pangilinan J."/>
            <person name="Pereira M.F."/>
            <person name="Perotto S."/>
            <person name="Peter M."/>
            <person name="Pfister S."/>
            <person name="Riley R."/>
            <person name="Sitrit Y."/>
            <person name="Stielow J.B."/>
            <person name="Szollosi G."/>
            <person name="Zifcakova L."/>
            <person name="Stursova M."/>
            <person name="Spatafora J.W."/>
            <person name="Tedersoo L."/>
            <person name="Vaario L.M."/>
            <person name="Yamada A."/>
            <person name="Yan M."/>
            <person name="Wang P."/>
            <person name="Xu J."/>
            <person name="Bruns T."/>
            <person name="Baldrian P."/>
            <person name="Vilgalys R."/>
            <person name="Dunand C."/>
            <person name="Henrissat B."/>
            <person name="Grigoriev I.V."/>
            <person name="Hibbett D."/>
            <person name="Nagy L.G."/>
            <person name="Martin F.M."/>
        </authorList>
    </citation>
    <scope>NUCLEOTIDE SEQUENCE</scope>
    <source>
        <strain evidence="2">UP504</strain>
    </source>
</reference>
<accession>A0A9P6DX55</accession>
<proteinExistence type="predicted"/>
<sequence>MSFGEFCSASLHLDVCPFSVDLHPMSTRKRRGRPLDTPTISVHPSAPHDVPTIAHHFGTTLDGHNMISTRHIIVENESPALGPSEPMLSGQAADGGDSFNNELGFVHYIRLTSQWKRYKAADEPLNEWIPLRSEFLDEMLWNDGCGDSLTIMGCLGCQEPGSSGVYRCEGVFWRRTILPGMLCKAAPEAASPSDQEVGSCAAVPLHPICINNLCGISGFQPLFINPKRARHFKYYVTSTFSHSSPRYLQSTSTMHSSERPKMLVLRHHLELAVLCPACPHPLINLPNDWSSTPAHMKFLYSLTLAIDANFHLKNSLGSGWAYFVENQEYKKYIAQHVTEKDISTCSGLAALNHANMKSSKGLCITGVVASTCARHGFLLPQGLGDLQKGQTDGEGVEHDWAIMNAAANSTKEMSEGSCHDTLDDLWGDRNYQKIMYLGKTLFKKHDTAVIEWAKQSKQFKLFMECLKSDDVEKWEASVRQWECDPSKPNPYIIKSSYDILNPLIYVVFAVKTQADICLKLASAEQQSLCVGTMESIHEMSPSMFISAGLEIEVHHTISIIHTTFRIQKPASDLGKPPTLLPSYTELFVLSPTLSSINVMRAQAQIDAVIESYNVAQKAYHQLVGSGIWEETIQVLHPWDVCAMDDSEGHLVQLGEGYRTLSWIWMAPGLRAMGDTVGTPEMHEALRIEWAKCHTHRNQWVKEELLVKEEIWHTIAFYLLDGVRAYAYYQAALQHDRATSFRVLFSSALDILESMSENDKPFNQDALALSGHGTDEDLDDKPNDDLDDLEI</sequence>
<dbReference type="Proteomes" id="UP000886523">
    <property type="component" value="Unassembled WGS sequence"/>
</dbReference>